<dbReference type="EMBL" id="RYZI01000249">
    <property type="protein sequence ID" value="RWA07597.1"/>
    <property type="molecule type" value="Genomic_DNA"/>
</dbReference>
<dbReference type="STRING" id="363999.A0A439CZW9"/>
<accession>A0A439CZW9</accession>
<reference evidence="1 2" key="1">
    <citation type="submission" date="2018-12" db="EMBL/GenBank/DDBJ databases">
        <title>Draft genome sequence of Xylaria grammica IHI A82.</title>
        <authorList>
            <person name="Buettner E."/>
            <person name="Kellner H."/>
        </authorList>
    </citation>
    <scope>NUCLEOTIDE SEQUENCE [LARGE SCALE GENOMIC DNA]</scope>
    <source>
        <strain evidence="1 2">IHI A82</strain>
    </source>
</reference>
<proteinExistence type="predicted"/>
<protein>
    <submittedName>
        <fullName evidence="1">Uncharacterized protein</fullName>
    </submittedName>
</protein>
<evidence type="ECO:0000313" key="2">
    <source>
        <dbReference type="Proteomes" id="UP000286045"/>
    </source>
</evidence>
<sequence length="586" mass="66617">MTLVPFCPEADLPLSTHLSLAPWTSTLPWSPASLPSAKPPSRWMFYVVSKIAGQYRPLAVVGRYGNTLDYDVFSGLDIVTPVRRVLTILSDPANRLAIESERALAVDFFHEHPHRETEDPAYSVSEWGTPEPIKSGSDEFPFISTCLLLGARERTTHERRPHVQSLPLGRIYRDSDTESGIVLVDITNLETLRYGIIAFATQRAVEWELAQWGDEWPDFTPPQDQQLRQPLSAVNYLKRFVSGVPGEEAVKLEAIPLIDVAAMEPSTPSLRDMYFFQTPTPGNDKESADLFIELFKRPHLFRRGRVFFSRAYSAALKQKFWLPTDKDVHPPFDVFPIQHVFFRNQISTGLFRILNHLTPYYVGDSLFRADTFVSGLLRWMLEPDADLRILATSPPSLDDMSRAEIKPPPPLVYNRGKVKSTSGFRTEELWPEMRDIVPGSWSVLLSWEDIELELEADRRLEAKVWKYAFVRHRVPIPLDTEGSTEAVTLGLEDADVVGIQEFLKITAPHVDLEIVEQRLEELVAKLAAQRHTSSADSALRIPWLSVLEYKEACALLEEFILKGREASMNLREVTLQMERLGAEFYA</sequence>
<dbReference type="AlphaFoldDB" id="A0A439CZW9"/>
<gene>
    <name evidence="1" type="ORF">EKO27_g7513</name>
</gene>
<comment type="caution">
    <text evidence="1">The sequence shown here is derived from an EMBL/GenBank/DDBJ whole genome shotgun (WGS) entry which is preliminary data.</text>
</comment>
<evidence type="ECO:0000313" key="1">
    <source>
        <dbReference type="EMBL" id="RWA07597.1"/>
    </source>
</evidence>
<name>A0A439CZW9_9PEZI</name>
<keyword evidence="2" id="KW-1185">Reference proteome</keyword>
<organism evidence="1 2">
    <name type="scientific">Xylaria grammica</name>
    <dbReference type="NCBI Taxonomy" id="363999"/>
    <lineage>
        <taxon>Eukaryota</taxon>
        <taxon>Fungi</taxon>
        <taxon>Dikarya</taxon>
        <taxon>Ascomycota</taxon>
        <taxon>Pezizomycotina</taxon>
        <taxon>Sordariomycetes</taxon>
        <taxon>Xylariomycetidae</taxon>
        <taxon>Xylariales</taxon>
        <taxon>Xylariaceae</taxon>
        <taxon>Xylaria</taxon>
    </lineage>
</organism>
<dbReference type="Proteomes" id="UP000286045">
    <property type="component" value="Unassembled WGS sequence"/>
</dbReference>